<organism evidence="3 4">
    <name type="scientific">Tremella mesenterica</name>
    <name type="common">Jelly fungus</name>
    <dbReference type="NCBI Taxonomy" id="5217"/>
    <lineage>
        <taxon>Eukaryota</taxon>
        <taxon>Fungi</taxon>
        <taxon>Dikarya</taxon>
        <taxon>Basidiomycota</taxon>
        <taxon>Agaricomycotina</taxon>
        <taxon>Tremellomycetes</taxon>
        <taxon>Tremellales</taxon>
        <taxon>Tremellaceae</taxon>
        <taxon>Tremella</taxon>
    </lineage>
</organism>
<dbReference type="InParanoid" id="A0A4Q1BVF1"/>
<reference evidence="3 4" key="1">
    <citation type="submission" date="2016-06" db="EMBL/GenBank/DDBJ databases">
        <title>Evolution of pathogenesis and genome organization in the Tremellales.</title>
        <authorList>
            <person name="Cuomo C."/>
            <person name="Litvintseva A."/>
            <person name="Heitman J."/>
            <person name="Chen Y."/>
            <person name="Sun S."/>
            <person name="Springer D."/>
            <person name="Dromer F."/>
            <person name="Young S."/>
            <person name="Zeng Q."/>
            <person name="Chapman S."/>
            <person name="Gujja S."/>
            <person name="Saif S."/>
            <person name="Birren B."/>
        </authorList>
    </citation>
    <scope>NUCLEOTIDE SEQUENCE [LARGE SCALE GENOMIC DNA]</scope>
    <source>
        <strain evidence="3 4">ATCC 28783</strain>
    </source>
</reference>
<gene>
    <name evidence="3" type="ORF">M231_00792</name>
</gene>
<evidence type="ECO:0000256" key="2">
    <source>
        <dbReference type="SAM" id="Phobius"/>
    </source>
</evidence>
<feature type="transmembrane region" description="Helical" evidence="2">
    <location>
        <begin position="117"/>
        <end position="137"/>
    </location>
</feature>
<feature type="transmembrane region" description="Helical" evidence="2">
    <location>
        <begin position="188"/>
        <end position="211"/>
    </location>
</feature>
<feature type="transmembrane region" description="Helical" evidence="2">
    <location>
        <begin position="149"/>
        <end position="168"/>
    </location>
</feature>
<dbReference type="Proteomes" id="UP000289152">
    <property type="component" value="Unassembled WGS sequence"/>
</dbReference>
<dbReference type="VEuPathDB" id="FungiDB:TREMEDRAFT_58849"/>
<evidence type="ECO:0000313" key="4">
    <source>
        <dbReference type="Proteomes" id="UP000289152"/>
    </source>
</evidence>
<evidence type="ECO:0000256" key="1">
    <source>
        <dbReference type="SAM" id="MobiDB-lite"/>
    </source>
</evidence>
<feature type="compositionally biased region" description="Basic and acidic residues" evidence="1">
    <location>
        <begin position="19"/>
        <end position="31"/>
    </location>
</feature>
<feature type="region of interest" description="Disordered" evidence="1">
    <location>
        <begin position="1"/>
        <end position="39"/>
    </location>
</feature>
<sequence length="439" mass="49694">MSPKRRQDPFSFSEAGLTQKEDVSIEKERTERMRRKKKDEPMSPLTVVSYVIFFYIIWQILTRSDEHEILSHLPQTSLLTHHVDHHGVTQQPYQFPYPIPHLPPMPPQAPSDPSTPYWRTALSLLIYPLYLLIAILATPLPLFLNIIHLVYSLLSTLLYPFTSILRVLLRVFVLAPLRFAGGVMEAVYPLYVFVAGVLGIGCVMGIGAGLVGTRGVDWLMQLKNDKQQTRQGVVSKTLSRVRSSRPERSQSGHILSESRPSESNTIYKDDGPTDHRGSAVQTSSTTPWQQIYPYIPQQLEVIWTKLGLTEVTVPLLRKTGLAERLGISEVQSSSMYNGEAHVGMGERHDGVRGGYREYVEREEEYRGRVEKENRERSNGRERGNKSERSSRRKSEYSGAKGNGKGKEPERKSFSSKTSAREEAIGVRKRGQRTGNGMMI</sequence>
<protein>
    <submittedName>
        <fullName evidence="3">Uncharacterized protein</fullName>
    </submittedName>
</protein>
<name>A0A4Q1BVF1_TREME</name>
<keyword evidence="2" id="KW-0812">Transmembrane</keyword>
<evidence type="ECO:0000313" key="3">
    <source>
        <dbReference type="EMBL" id="RXK42070.1"/>
    </source>
</evidence>
<feature type="region of interest" description="Disordered" evidence="1">
    <location>
        <begin position="362"/>
        <end position="439"/>
    </location>
</feature>
<proteinExistence type="predicted"/>
<comment type="caution">
    <text evidence="3">The sequence shown here is derived from an EMBL/GenBank/DDBJ whole genome shotgun (WGS) entry which is preliminary data.</text>
</comment>
<feature type="region of interest" description="Disordered" evidence="1">
    <location>
        <begin position="233"/>
        <end position="285"/>
    </location>
</feature>
<feature type="compositionally biased region" description="Basic and acidic residues" evidence="1">
    <location>
        <begin position="404"/>
        <end position="425"/>
    </location>
</feature>
<feature type="transmembrane region" description="Helical" evidence="2">
    <location>
        <begin position="42"/>
        <end position="61"/>
    </location>
</feature>
<keyword evidence="2" id="KW-0472">Membrane</keyword>
<keyword evidence="2" id="KW-1133">Transmembrane helix</keyword>
<accession>A0A4Q1BVF1</accession>
<dbReference type="AlphaFoldDB" id="A0A4Q1BVF1"/>
<dbReference type="OrthoDB" id="2596726at2759"/>
<dbReference type="EMBL" id="SDIL01000004">
    <property type="protein sequence ID" value="RXK42070.1"/>
    <property type="molecule type" value="Genomic_DNA"/>
</dbReference>
<keyword evidence="4" id="KW-1185">Reference proteome</keyword>
<feature type="compositionally biased region" description="Basic and acidic residues" evidence="1">
    <location>
        <begin position="267"/>
        <end position="277"/>
    </location>
</feature>
<feature type="compositionally biased region" description="Basic and acidic residues" evidence="1">
    <location>
        <begin position="362"/>
        <end position="395"/>
    </location>
</feature>